<protein>
    <recommendedName>
        <fullName evidence="4">F-box domain-containing protein</fullName>
    </recommendedName>
</protein>
<evidence type="ECO:0000313" key="3">
    <source>
        <dbReference type="Proteomes" id="UP000736335"/>
    </source>
</evidence>
<organism evidence="2 3">
    <name type="scientific">Thelephora terrestris</name>
    <dbReference type="NCBI Taxonomy" id="56493"/>
    <lineage>
        <taxon>Eukaryota</taxon>
        <taxon>Fungi</taxon>
        <taxon>Dikarya</taxon>
        <taxon>Basidiomycota</taxon>
        <taxon>Agaricomycotina</taxon>
        <taxon>Agaricomycetes</taxon>
        <taxon>Thelephorales</taxon>
        <taxon>Thelephoraceae</taxon>
        <taxon>Thelephora</taxon>
    </lineage>
</organism>
<proteinExistence type="predicted"/>
<sequence>MSTRALSKRPALQGAKPRKPPQVVPTDLSHYDRLDPFAAINALRKLLSLLPTKLGGCQYKMTPEEHKLSMHLLTIVEPFVGATPSRGNIARQPTEILDNVAFYVDSKRDLLSLALTCQRMHSVIFPRHFDYRVIKAKVSSIRVWNHLIVHRGLARHVRRLEILDERSLESEVVPSGITTTDTDVESTDDELEIHAKQEKLLVSALARMRSLQSFKWSCTHSLISIACLWPTLLRCPQLGLVDLNDNTMFLPSDDQDSSEEEGVHNSPKKTPVVSLSTIQEMTTVSVKSIKSSYGTTKHPQLLRISGLLASCPNLQTLDVTYTSPRGPGFSRPIADDFYLCGRWKGLTSLTLNNLWCTTQGLDCLATFLSAHDSLEILHFDSIIASATTLASLLPNNTLPRLKELQSSREFANAILSCNSDVPRPLETLKGIKLSGFEWDRTFFANLARAGGKISRLELAGWNEMEDLRKLLECVPKLSWLDVGNRGPYGPNLNKATNVYNANEWVTMLSLVPEITTFYGVKLFQQVPIVPANEKEPILGVSDRSKVKKNEETASLLAWKCPKLRRLEHWEDGGSKVIVLLREDGKVKYQVRRIKPENRNNLSTQ</sequence>
<dbReference type="SUPFAM" id="SSF52047">
    <property type="entry name" value="RNI-like"/>
    <property type="match status" value="1"/>
</dbReference>
<reference evidence="2" key="1">
    <citation type="journal article" date="2020" name="Nat. Commun.">
        <title>Large-scale genome sequencing of mycorrhizal fungi provides insights into the early evolution of symbiotic traits.</title>
        <authorList>
            <person name="Miyauchi S."/>
            <person name="Kiss E."/>
            <person name="Kuo A."/>
            <person name="Drula E."/>
            <person name="Kohler A."/>
            <person name="Sanchez-Garcia M."/>
            <person name="Morin E."/>
            <person name="Andreopoulos B."/>
            <person name="Barry K.W."/>
            <person name="Bonito G."/>
            <person name="Buee M."/>
            <person name="Carver A."/>
            <person name="Chen C."/>
            <person name="Cichocki N."/>
            <person name="Clum A."/>
            <person name="Culley D."/>
            <person name="Crous P.W."/>
            <person name="Fauchery L."/>
            <person name="Girlanda M."/>
            <person name="Hayes R.D."/>
            <person name="Keri Z."/>
            <person name="LaButti K."/>
            <person name="Lipzen A."/>
            <person name="Lombard V."/>
            <person name="Magnuson J."/>
            <person name="Maillard F."/>
            <person name="Murat C."/>
            <person name="Nolan M."/>
            <person name="Ohm R.A."/>
            <person name="Pangilinan J."/>
            <person name="Pereira M.F."/>
            <person name="Perotto S."/>
            <person name="Peter M."/>
            <person name="Pfister S."/>
            <person name="Riley R."/>
            <person name="Sitrit Y."/>
            <person name="Stielow J.B."/>
            <person name="Szollosi G."/>
            <person name="Zifcakova L."/>
            <person name="Stursova M."/>
            <person name="Spatafora J.W."/>
            <person name="Tedersoo L."/>
            <person name="Vaario L.M."/>
            <person name="Yamada A."/>
            <person name="Yan M."/>
            <person name="Wang P."/>
            <person name="Xu J."/>
            <person name="Bruns T."/>
            <person name="Baldrian P."/>
            <person name="Vilgalys R."/>
            <person name="Dunand C."/>
            <person name="Henrissat B."/>
            <person name="Grigoriev I.V."/>
            <person name="Hibbett D."/>
            <person name="Nagy L.G."/>
            <person name="Martin F.M."/>
        </authorList>
    </citation>
    <scope>NUCLEOTIDE SEQUENCE</scope>
    <source>
        <strain evidence="2">UH-Tt-Lm1</strain>
    </source>
</reference>
<name>A0A9P6HL89_9AGAM</name>
<reference evidence="2" key="2">
    <citation type="submission" date="2020-11" db="EMBL/GenBank/DDBJ databases">
        <authorList>
            <consortium name="DOE Joint Genome Institute"/>
            <person name="Kuo A."/>
            <person name="Miyauchi S."/>
            <person name="Kiss E."/>
            <person name="Drula E."/>
            <person name="Kohler A."/>
            <person name="Sanchez-Garcia M."/>
            <person name="Andreopoulos B."/>
            <person name="Barry K.W."/>
            <person name="Bonito G."/>
            <person name="Buee M."/>
            <person name="Carver A."/>
            <person name="Chen C."/>
            <person name="Cichocki N."/>
            <person name="Clum A."/>
            <person name="Culley D."/>
            <person name="Crous P.W."/>
            <person name="Fauchery L."/>
            <person name="Girlanda M."/>
            <person name="Hayes R."/>
            <person name="Keri Z."/>
            <person name="Labutti K."/>
            <person name="Lipzen A."/>
            <person name="Lombard V."/>
            <person name="Magnuson J."/>
            <person name="Maillard F."/>
            <person name="Morin E."/>
            <person name="Murat C."/>
            <person name="Nolan M."/>
            <person name="Ohm R."/>
            <person name="Pangilinan J."/>
            <person name="Pereira M."/>
            <person name="Perotto S."/>
            <person name="Peter M."/>
            <person name="Riley R."/>
            <person name="Sitrit Y."/>
            <person name="Stielow B."/>
            <person name="Szollosi G."/>
            <person name="Zifcakova L."/>
            <person name="Stursova M."/>
            <person name="Spatafora J.W."/>
            <person name="Tedersoo L."/>
            <person name="Vaario L.-M."/>
            <person name="Yamada A."/>
            <person name="Yan M."/>
            <person name="Wang P."/>
            <person name="Xu J."/>
            <person name="Bruns T."/>
            <person name="Baldrian P."/>
            <person name="Vilgalys R."/>
            <person name="Henrissat B."/>
            <person name="Grigoriev I.V."/>
            <person name="Hibbett D."/>
            <person name="Nagy L.G."/>
            <person name="Martin F.M."/>
        </authorList>
    </citation>
    <scope>NUCLEOTIDE SEQUENCE</scope>
    <source>
        <strain evidence="2">UH-Tt-Lm1</strain>
    </source>
</reference>
<evidence type="ECO:0000313" key="2">
    <source>
        <dbReference type="EMBL" id="KAF9788561.1"/>
    </source>
</evidence>
<dbReference type="AlphaFoldDB" id="A0A9P6HL89"/>
<gene>
    <name evidence="2" type="ORF">BJ322DRAFT_1002685</name>
</gene>
<dbReference type="Proteomes" id="UP000736335">
    <property type="component" value="Unassembled WGS sequence"/>
</dbReference>
<dbReference type="Gene3D" id="3.80.10.10">
    <property type="entry name" value="Ribonuclease Inhibitor"/>
    <property type="match status" value="1"/>
</dbReference>
<accession>A0A9P6HL89</accession>
<feature type="region of interest" description="Disordered" evidence="1">
    <location>
        <begin position="252"/>
        <end position="271"/>
    </location>
</feature>
<dbReference type="OrthoDB" id="3270296at2759"/>
<dbReference type="CDD" id="cd09917">
    <property type="entry name" value="F-box_SF"/>
    <property type="match status" value="1"/>
</dbReference>
<feature type="region of interest" description="Disordered" evidence="1">
    <location>
        <begin position="1"/>
        <end position="24"/>
    </location>
</feature>
<dbReference type="EMBL" id="WIUZ02000004">
    <property type="protein sequence ID" value="KAF9788561.1"/>
    <property type="molecule type" value="Genomic_DNA"/>
</dbReference>
<comment type="caution">
    <text evidence="2">The sequence shown here is derived from an EMBL/GenBank/DDBJ whole genome shotgun (WGS) entry which is preliminary data.</text>
</comment>
<evidence type="ECO:0000256" key="1">
    <source>
        <dbReference type="SAM" id="MobiDB-lite"/>
    </source>
</evidence>
<evidence type="ECO:0008006" key="4">
    <source>
        <dbReference type="Google" id="ProtNLM"/>
    </source>
</evidence>
<keyword evidence="3" id="KW-1185">Reference proteome</keyword>
<dbReference type="InterPro" id="IPR032675">
    <property type="entry name" value="LRR_dom_sf"/>
</dbReference>